<comment type="caution">
    <text evidence="2">The sequence shown here is derived from an EMBL/GenBank/DDBJ whole genome shotgun (WGS) entry which is preliminary data.</text>
</comment>
<dbReference type="AlphaFoldDB" id="A0A6G0Z953"/>
<keyword evidence="1" id="KW-0732">Signal</keyword>
<evidence type="ECO:0000313" key="2">
    <source>
        <dbReference type="EMBL" id="KAF0766869.1"/>
    </source>
</evidence>
<dbReference type="EMBL" id="VUJU01001087">
    <property type="protein sequence ID" value="KAF0766869.1"/>
    <property type="molecule type" value="Genomic_DNA"/>
</dbReference>
<protein>
    <submittedName>
        <fullName evidence="2">Uncharacterized protein</fullName>
    </submittedName>
</protein>
<organism evidence="2 3">
    <name type="scientific">Aphis craccivora</name>
    <name type="common">Cowpea aphid</name>
    <dbReference type="NCBI Taxonomy" id="307492"/>
    <lineage>
        <taxon>Eukaryota</taxon>
        <taxon>Metazoa</taxon>
        <taxon>Ecdysozoa</taxon>
        <taxon>Arthropoda</taxon>
        <taxon>Hexapoda</taxon>
        <taxon>Insecta</taxon>
        <taxon>Pterygota</taxon>
        <taxon>Neoptera</taxon>
        <taxon>Paraneoptera</taxon>
        <taxon>Hemiptera</taxon>
        <taxon>Sternorrhyncha</taxon>
        <taxon>Aphidomorpha</taxon>
        <taxon>Aphidoidea</taxon>
        <taxon>Aphididae</taxon>
        <taxon>Aphidini</taxon>
        <taxon>Aphis</taxon>
        <taxon>Aphis</taxon>
    </lineage>
</organism>
<keyword evidence="3" id="KW-1185">Reference proteome</keyword>
<feature type="chain" id="PRO_5026293300" evidence="1">
    <location>
        <begin position="19"/>
        <end position="91"/>
    </location>
</feature>
<sequence>MKLCLLLVVVVLVGLASSKSKVCKKNEYELSDTCEEHCKFKDENEETSQGICRVSSIHKFEFGKVATQYFQCWKCFYDLSEIPSIEMVVDQ</sequence>
<evidence type="ECO:0000256" key="1">
    <source>
        <dbReference type="SAM" id="SignalP"/>
    </source>
</evidence>
<reference evidence="2 3" key="1">
    <citation type="submission" date="2019-08" db="EMBL/GenBank/DDBJ databases">
        <title>Whole genome of Aphis craccivora.</title>
        <authorList>
            <person name="Voronova N.V."/>
            <person name="Shulinski R.S."/>
            <person name="Bandarenka Y.V."/>
            <person name="Zhorov D.G."/>
            <person name="Warner D."/>
        </authorList>
    </citation>
    <scope>NUCLEOTIDE SEQUENCE [LARGE SCALE GENOMIC DNA]</scope>
    <source>
        <strain evidence="2">180601</strain>
        <tissue evidence="2">Whole Body</tissue>
    </source>
</reference>
<feature type="signal peptide" evidence="1">
    <location>
        <begin position="1"/>
        <end position="18"/>
    </location>
</feature>
<evidence type="ECO:0000313" key="3">
    <source>
        <dbReference type="Proteomes" id="UP000478052"/>
    </source>
</evidence>
<gene>
    <name evidence="2" type="ORF">FWK35_00020294</name>
</gene>
<dbReference type="Proteomes" id="UP000478052">
    <property type="component" value="Unassembled WGS sequence"/>
</dbReference>
<proteinExistence type="predicted"/>
<name>A0A6G0Z953_APHCR</name>
<accession>A0A6G0Z953</accession>